<dbReference type="AlphaFoldDB" id="A0A9D9H1X7"/>
<dbReference type="EMBL" id="JADIMZ010000055">
    <property type="protein sequence ID" value="MBO8432397.1"/>
    <property type="molecule type" value="Genomic_DNA"/>
</dbReference>
<dbReference type="PROSITE" id="PS51257">
    <property type="entry name" value="PROKAR_LIPOPROTEIN"/>
    <property type="match status" value="1"/>
</dbReference>
<feature type="transmembrane region" description="Helical" evidence="1">
    <location>
        <begin position="6"/>
        <end position="27"/>
    </location>
</feature>
<evidence type="ECO:0000313" key="3">
    <source>
        <dbReference type="Proteomes" id="UP000823612"/>
    </source>
</evidence>
<sequence>MDGERYAAIGFVFFIILGIACIGKSCSDKKAAERAERAEELRRQKAYEDYCYPPNLYQMTPEEYRAYYKKRRKDVQYPGIRQRPGEDLWDYERRAEREVNILLGHPEWNEPGYVSPALQKLDQIWNNAQRTEDETDAMNRLSDIYDGYMDYDDYDANMESTGNPEEDDIISYESFVEGDAGEWERLEEGEWE</sequence>
<reference evidence="2" key="1">
    <citation type="submission" date="2020-10" db="EMBL/GenBank/DDBJ databases">
        <authorList>
            <person name="Gilroy R."/>
        </authorList>
    </citation>
    <scope>NUCLEOTIDE SEQUENCE</scope>
    <source>
        <strain evidence="2">2889</strain>
    </source>
</reference>
<accession>A0A9D9H1X7</accession>
<evidence type="ECO:0000256" key="1">
    <source>
        <dbReference type="SAM" id="Phobius"/>
    </source>
</evidence>
<keyword evidence="1" id="KW-1133">Transmembrane helix</keyword>
<evidence type="ECO:0008006" key="4">
    <source>
        <dbReference type="Google" id="ProtNLM"/>
    </source>
</evidence>
<gene>
    <name evidence="2" type="ORF">IAB08_03770</name>
</gene>
<dbReference type="Proteomes" id="UP000823612">
    <property type="component" value="Unassembled WGS sequence"/>
</dbReference>
<evidence type="ECO:0000313" key="2">
    <source>
        <dbReference type="EMBL" id="MBO8432397.1"/>
    </source>
</evidence>
<keyword evidence="1" id="KW-0812">Transmembrane</keyword>
<name>A0A9D9H1X7_9BACT</name>
<organism evidence="2 3">
    <name type="scientific">Candidatus Pullibacteroides excrementavium</name>
    <dbReference type="NCBI Taxonomy" id="2840905"/>
    <lineage>
        <taxon>Bacteria</taxon>
        <taxon>Pseudomonadati</taxon>
        <taxon>Bacteroidota</taxon>
        <taxon>Bacteroidia</taxon>
        <taxon>Bacteroidales</taxon>
        <taxon>Candidatus Pullibacteroides</taxon>
    </lineage>
</organism>
<keyword evidence="1" id="KW-0472">Membrane</keyword>
<reference evidence="2" key="2">
    <citation type="journal article" date="2021" name="PeerJ">
        <title>Extensive microbial diversity within the chicken gut microbiome revealed by metagenomics and culture.</title>
        <authorList>
            <person name="Gilroy R."/>
            <person name="Ravi A."/>
            <person name="Getino M."/>
            <person name="Pursley I."/>
            <person name="Horton D.L."/>
            <person name="Alikhan N.F."/>
            <person name="Baker D."/>
            <person name="Gharbi K."/>
            <person name="Hall N."/>
            <person name="Watson M."/>
            <person name="Adriaenssens E.M."/>
            <person name="Foster-Nyarko E."/>
            <person name="Jarju S."/>
            <person name="Secka A."/>
            <person name="Antonio M."/>
            <person name="Oren A."/>
            <person name="Chaudhuri R.R."/>
            <person name="La Ragione R."/>
            <person name="Hildebrand F."/>
            <person name="Pallen M.J."/>
        </authorList>
    </citation>
    <scope>NUCLEOTIDE SEQUENCE</scope>
    <source>
        <strain evidence="2">2889</strain>
    </source>
</reference>
<protein>
    <recommendedName>
        <fullName evidence="4">Lipoprotein</fullName>
    </recommendedName>
</protein>
<proteinExistence type="predicted"/>
<comment type="caution">
    <text evidence="2">The sequence shown here is derived from an EMBL/GenBank/DDBJ whole genome shotgun (WGS) entry which is preliminary data.</text>
</comment>